<feature type="compositionally biased region" description="Polar residues" evidence="1">
    <location>
        <begin position="89"/>
        <end position="98"/>
    </location>
</feature>
<sequence length="149" mass="16482">MRSVLLLITALLLSTAPAQAEKIYRWTDADGQVHFGSQPPREVNLQAESVELRVQRGATPASAEAAQPTTEAAAAARETTASKPVALQPSVSKEQAEKNCQQAREYKQALNEAANRRFQMPDGSFRPLTSAERDEQNKDVDELIRQYCR</sequence>
<feature type="signal peptide" evidence="2">
    <location>
        <begin position="1"/>
        <end position="20"/>
    </location>
</feature>
<reference evidence="4 5" key="1">
    <citation type="submission" date="2019-11" db="EMBL/GenBank/DDBJ databases">
        <title>Venatorbacter sp. nov. a predator of Campylobacter and other Gram-negative bacteria.</title>
        <authorList>
            <person name="Saeedi A."/>
            <person name="Cummings N.J."/>
            <person name="Connerton I.F."/>
            <person name="Connerton P.L."/>
        </authorList>
    </citation>
    <scope>NUCLEOTIDE SEQUENCE [LARGE SCALE GENOMIC DNA]</scope>
    <source>
        <strain evidence="4">XL5</strain>
    </source>
</reference>
<feature type="region of interest" description="Disordered" evidence="1">
    <location>
        <begin position="114"/>
        <end position="141"/>
    </location>
</feature>
<feature type="domain" description="DUF4124" evidence="3">
    <location>
        <begin position="10"/>
        <end position="67"/>
    </location>
</feature>
<keyword evidence="2" id="KW-0732">Signal</keyword>
<gene>
    <name evidence="4" type="ORF">GJQ55_02500</name>
</gene>
<name>A0A9X7UV32_9GAMM</name>
<dbReference type="AlphaFoldDB" id="A0A9X7UV32"/>
<evidence type="ECO:0000259" key="3">
    <source>
        <dbReference type="Pfam" id="PF13511"/>
    </source>
</evidence>
<evidence type="ECO:0000313" key="5">
    <source>
        <dbReference type="Proteomes" id="UP000596074"/>
    </source>
</evidence>
<dbReference type="EMBL" id="CP046056">
    <property type="protein sequence ID" value="QQD23420.1"/>
    <property type="molecule type" value="Genomic_DNA"/>
</dbReference>
<protein>
    <submittedName>
        <fullName evidence="4">DUF4124 domain-containing protein</fullName>
    </submittedName>
</protein>
<proteinExistence type="predicted"/>
<dbReference type="KEGG" id="vcw:GJQ55_02500"/>
<organism evidence="4 5">
    <name type="scientific">Venatoribacter cucullus</name>
    <dbReference type="NCBI Taxonomy" id="2661630"/>
    <lineage>
        <taxon>Bacteria</taxon>
        <taxon>Pseudomonadati</taxon>
        <taxon>Pseudomonadota</taxon>
        <taxon>Gammaproteobacteria</taxon>
        <taxon>Oceanospirillales</taxon>
        <taxon>Oceanospirillaceae</taxon>
        <taxon>Venatoribacter</taxon>
    </lineage>
</organism>
<dbReference type="RefSeq" id="WP_228345944.1">
    <property type="nucleotide sequence ID" value="NZ_CP046056.1"/>
</dbReference>
<keyword evidence="5" id="KW-1185">Reference proteome</keyword>
<feature type="region of interest" description="Disordered" evidence="1">
    <location>
        <begin position="55"/>
        <end position="98"/>
    </location>
</feature>
<dbReference type="Pfam" id="PF13511">
    <property type="entry name" value="DUF4124"/>
    <property type="match status" value="1"/>
</dbReference>
<evidence type="ECO:0000256" key="2">
    <source>
        <dbReference type="SAM" id="SignalP"/>
    </source>
</evidence>
<accession>A0A9X7UV32</accession>
<dbReference type="InterPro" id="IPR025392">
    <property type="entry name" value="DUF4124"/>
</dbReference>
<evidence type="ECO:0000256" key="1">
    <source>
        <dbReference type="SAM" id="MobiDB-lite"/>
    </source>
</evidence>
<feature type="compositionally biased region" description="Low complexity" evidence="1">
    <location>
        <begin position="58"/>
        <end position="82"/>
    </location>
</feature>
<feature type="chain" id="PRO_5040950644" evidence="2">
    <location>
        <begin position="21"/>
        <end position="149"/>
    </location>
</feature>
<feature type="compositionally biased region" description="Basic and acidic residues" evidence="1">
    <location>
        <begin position="131"/>
        <end position="141"/>
    </location>
</feature>
<dbReference type="Proteomes" id="UP000596074">
    <property type="component" value="Chromosome"/>
</dbReference>
<evidence type="ECO:0000313" key="4">
    <source>
        <dbReference type="EMBL" id="QQD23420.1"/>
    </source>
</evidence>